<dbReference type="EMBL" id="PKSL01000101">
    <property type="protein sequence ID" value="POW05217.1"/>
    <property type="molecule type" value="Genomic_DNA"/>
</dbReference>
<reference evidence="1" key="1">
    <citation type="submission" date="2017-12" db="EMBL/GenBank/DDBJ databases">
        <title>Gene loss provides genomic basis for host adaptation in cereal stripe rust fungi.</title>
        <authorList>
            <person name="Xia C."/>
        </authorList>
    </citation>
    <scope>NUCLEOTIDE SEQUENCE [LARGE SCALE GENOMIC DNA]</scope>
    <source>
        <strain evidence="1">93-210</strain>
    </source>
</reference>
<gene>
    <name evidence="1" type="ORF">PSTT_09835</name>
</gene>
<organism evidence="1 2">
    <name type="scientific">Puccinia striiformis</name>
    <dbReference type="NCBI Taxonomy" id="27350"/>
    <lineage>
        <taxon>Eukaryota</taxon>
        <taxon>Fungi</taxon>
        <taxon>Dikarya</taxon>
        <taxon>Basidiomycota</taxon>
        <taxon>Pucciniomycotina</taxon>
        <taxon>Pucciniomycetes</taxon>
        <taxon>Pucciniales</taxon>
        <taxon>Pucciniaceae</taxon>
        <taxon>Puccinia</taxon>
    </lineage>
</organism>
<name>A0A2S4V6V9_9BASI</name>
<dbReference type="VEuPathDB" id="FungiDB:PSTT_09835"/>
<protein>
    <submittedName>
        <fullName evidence="1">Uncharacterized protein</fullName>
    </submittedName>
</protein>
<dbReference type="AlphaFoldDB" id="A0A2S4V6V9"/>
<accession>A0A2S4V6V9</accession>
<sequence>MCNTALAQSGFQTQSQQSITQMYSSYQSIMTASQQLYASQYQAQLLSILREISSFGSFTQTIATSLSVDLKAILGGIRL</sequence>
<proteinExistence type="predicted"/>
<keyword evidence="2" id="KW-1185">Reference proteome</keyword>
<dbReference type="Proteomes" id="UP000239156">
    <property type="component" value="Unassembled WGS sequence"/>
</dbReference>
<evidence type="ECO:0000313" key="1">
    <source>
        <dbReference type="EMBL" id="POW05217.1"/>
    </source>
</evidence>
<comment type="caution">
    <text evidence="1">The sequence shown here is derived from an EMBL/GenBank/DDBJ whole genome shotgun (WGS) entry which is preliminary data.</text>
</comment>
<evidence type="ECO:0000313" key="2">
    <source>
        <dbReference type="Proteomes" id="UP000239156"/>
    </source>
</evidence>